<gene>
    <name evidence="6" type="ORF">SAMN05444159_4483</name>
</gene>
<dbReference type="PANTHER" id="PTHR10250">
    <property type="entry name" value="MICROSOMAL GLUTATHIONE S-TRANSFERASE"/>
    <property type="match status" value="1"/>
</dbReference>
<dbReference type="OrthoDB" id="464934at2"/>
<evidence type="ECO:0000256" key="3">
    <source>
        <dbReference type="ARBA" id="ARBA00022989"/>
    </source>
</evidence>
<dbReference type="GO" id="GO:0016020">
    <property type="term" value="C:membrane"/>
    <property type="evidence" value="ECO:0007669"/>
    <property type="project" value="InterPro"/>
</dbReference>
<dbReference type="EMBL" id="LT670844">
    <property type="protein sequence ID" value="SHK90108.1"/>
    <property type="molecule type" value="Genomic_DNA"/>
</dbReference>
<dbReference type="PANTHER" id="PTHR10250:SF15">
    <property type="entry name" value="MICROSOMAL GLUTATHIONE S-TRANSFERASE-RELATED"/>
    <property type="match status" value="1"/>
</dbReference>
<dbReference type="GO" id="GO:0006691">
    <property type="term" value="P:leukotriene metabolic process"/>
    <property type="evidence" value="ECO:0007669"/>
    <property type="project" value="UniProtKB-ARBA"/>
</dbReference>
<keyword evidence="6" id="KW-0808">Transferase</keyword>
<evidence type="ECO:0000256" key="4">
    <source>
        <dbReference type="ARBA" id="ARBA00023136"/>
    </source>
</evidence>
<name>A0A1M6W8Z5_9BRAD</name>
<evidence type="ECO:0000313" key="7">
    <source>
        <dbReference type="Proteomes" id="UP000189935"/>
    </source>
</evidence>
<feature type="transmembrane region" description="Helical" evidence="5">
    <location>
        <begin position="64"/>
        <end position="84"/>
    </location>
</feature>
<dbReference type="GO" id="GO:0004364">
    <property type="term" value="F:glutathione transferase activity"/>
    <property type="evidence" value="ECO:0007669"/>
    <property type="project" value="TreeGrafter"/>
</dbReference>
<feature type="transmembrane region" description="Helical" evidence="5">
    <location>
        <begin position="105"/>
        <end position="128"/>
    </location>
</feature>
<evidence type="ECO:0000256" key="1">
    <source>
        <dbReference type="ARBA" id="ARBA00004127"/>
    </source>
</evidence>
<dbReference type="SUPFAM" id="SSF161084">
    <property type="entry name" value="MAPEG domain-like"/>
    <property type="match status" value="1"/>
</dbReference>
<dbReference type="Proteomes" id="UP000189935">
    <property type="component" value="Chromosome I"/>
</dbReference>
<dbReference type="InterPro" id="IPR001129">
    <property type="entry name" value="Membr-assoc_MAPEG"/>
</dbReference>
<protein>
    <submittedName>
        <fullName evidence="6">Glutathione S-transferase</fullName>
    </submittedName>
</protein>
<keyword evidence="2 5" id="KW-0812">Transmembrane</keyword>
<evidence type="ECO:0000313" key="6">
    <source>
        <dbReference type="EMBL" id="SHK90108.1"/>
    </source>
</evidence>
<dbReference type="GO" id="GO:0012505">
    <property type="term" value="C:endomembrane system"/>
    <property type="evidence" value="ECO:0007669"/>
    <property type="project" value="UniProtKB-SubCell"/>
</dbReference>
<evidence type="ECO:0000256" key="2">
    <source>
        <dbReference type="ARBA" id="ARBA00022692"/>
    </source>
</evidence>
<dbReference type="RefSeq" id="WP_079541509.1">
    <property type="nucleotide sequence ID" value="NZ_LT670844.1"/>
</dbReference>
<organism evidence="6 7">
    <name type="scientific">Bradyrhizobium lablabi</name>
    <dbReference type="NCBI Taxonomy" id="722472"/>
    <lineage>
        <taxon>Bacteria</taxon>
        <taxon>Pseudomonadati</taxon>
        <taxon>Pseudomonadota</taxon>
        <taxon>Alphaproteobacteria</taxon>
        <taxon>Hyphomicrobiales</taxon>
        <taxon>Nitrobacteraceae</taxon>
        <taxon>Bradyrhizobium</taxon>
    </lineage>
</organism>
<reference evidence="6 7" key="1">
    <citation type="submission" date="2016-11" db="EMBL/GenBank/DDBJ databases">
        <authorList>
            <person name="Jaros S."/>
            <person name="Januszkiewicz K."/>
            <person name="Wedrychowicz H."/>
        </authorList>
    </citation>
    <scope>NUCLEOTIDE SEQUENCE [LARGE SCALE GENOMIC DNA]</scope>
    <source>
        <strain evidence="6 7">GAS499</strain>
    </source>
</reference>
<dbReference type="Gene3D" id="1.20.120.550">
    <property type="entry name" value="Membrane associated eicosanoid/glutathione metabolism-like domain"/>
    <property type="match status" value="1"/>
</dbReference>
<dbReference type="InterPro" id="IPR050997">
    <property type="entry name" value="MAPEG"/>
</dbReference>
<dbReference type="GO" id="GO:0004602">
    <property type="term" value="F:glutathione peroxidase activity"/>
    <property type="evidence" value="ECO:0007669"/>
    <property type="project" value="TreeGrafter"/>
</dbReference>
<keyword evidence="4 5" id="KW-0472">Membrane</keyword>
<comment type="subcellular location">
    <subcellularLocation>
        <location evidence="1">Endomembrane system</location>
        <topology evidence="1">Multi-pass membrane protein</topology>
    </subcellularLocation>
</comment>
<proteinExistence type="predicted"/>
<accession>A0A1M6W8Z5</accession>
<dbReference type="FunFam" id="1.20.120.550:FF:000003">
    <property type="entry name" value="Leukotriene C4 synthase"/>
    <property type="match status" value="1"/>
</dbReference>
<evidence type="ECO:0000256" key="5">
    <source>
        <dbReference type="SAM" id="Phobius"/>
    </source>
</evidence>
<dbReference type="InterPro" id="IPR023352">
    <property type="entry name" value="MAPEG-like_dom_sf"/>
</dbReference>
<dbReference type="AlphaFoldDB" id="A0A1M6W8Z5"/>
<sequence>MYHFTALVTCLAILFYFFTTIQVSKARAKFGIKVPAISGNPDFERVFRVQMNTLEWMPIFLPSLWLFAIYLSDPFAAVLGLVWIAGRFLYLTGYSEAANKRGRGFAIQASAAMILWLGALGAILWRLVHG</sequence>
<dbReference type="Pfam" id="PF01124">
    <property type="entry name" value="MAPEG"/>
    <property type="match status" value="1"/>
</dbReference>
<keyword evidence="3 5" id="KW-1133">Transmembrane helix</keyword>